<evidence type="ECO:0000313" key="1">
    <source>
        <dbReference type="EMBL" id="KAJ2792242.1"/>
    </source>
</evidence>
<protein>
    <submittedName>
        <fullName evidence="1">Uncharacterized protein</fullName>
    </submittedName>
</protein>
<dbReference type="EMBL" id="JANBUK010000042">
    <property type="protein sequence ID" value="KAJ2792242.1"/>
    <property type="molecule type" value="Genomic_DNA"/>
</dbReference>
<dbReference type="Proteomes" id="UP001140066">
    <property type="component" value="Unassembled WGS sequence"/>
</dbReference>
<comment type="caution">
    <text evidence="1">The sequence shown here is derived from an EMBL/GenBank/DDBJ whole genome shotgun (WGS) entry which is preliminary data.</text>
</comment>
<reference evidence="1" key="1">
    <citation type="submission" date="2022-07" db="EMBL/GenBank/DDBJ databases">
        <title>Phylogenomic reconstructions and comparative analyses of Kickxellomycotina fungi.</title>
        <authorList>
            <person name="Reynolds N.K."/>
            <person name="Stajich J.E."/>
            <person name="Barry K."/>
            <person name="Grigoriev I.V."/>
            <person name="Crous P."/>
            <person name="Smith M.E."/>
        </authorList>
    </citation>
    <scope>NUCLEOTIDE SEQUENCE</scope>
    <source>
        <strain evidence="1">BCRC 34191</strain>
    </source>
</reference>
<accession>A0ACC1KN53</accession>
<proteinExistence type="predicted"/>
<sequence length="223" mass="22627">MVKLFATLLASAALLQGALGHMAVISPPPRSGIVANQLLKPCGGGNTLTTNVTTYDVDSKSVFVLRPGHGAGNLIFNYFTDSTITNDTKSFPLADVPVPKPGTYNTTLDFAKAGLKNGQSIVVQAIFNGTDDGKTEEYYVCFDVKLASLSTGSSSATTSGTSAAPTSTTASNSGSSKSKPESESKSKSDSESESGSDTSKSAASSIQAALGAILGLAIAAAMV</sequence>
<name>A0ACC1KN53_9FUNG</name>
<evidence type="ECO:0000313" key="2">
    <source>
        <dbReference type="Proteomes" id="UP001140066"/>
    </source>
</evidence>
<keyword evidence="2" id="KW-1185">Reference proteome</keyword>
<organism evidence="1 2">
    <name type="scientific">Coemansia linderi</name>
    <dbReference type="NCBI Taxonomy" id="2663919"/>
    <lineage>
        <taxon>Eukaryota</taxon>
        <taxon>Fungi</taxon>
        <taxon>Fungi incertae sedis</taxon>
        <taxon>Zoopagomycota</taxon>
        <taxon>Kickxellomycotina</taxon>
        <taxon>Kickxellomycetes</taxon>
        <taxon>Kickxellales</taxon>
        <taxon>Kickxellaceae</taxon>
        <taxon>Coemansia</taxon>
    </lineage>
</organism>
<gene>
    <name evidence="1" type="ORF">GGI18_000558</name>
</gene>